<proteinExistence type="predicted"/>
<accession>A0A085NN74</accession>
<sequence>MVKEPVQGHHRKEFPKNYRSSASECNYKKLVQLSQPRNLEGDNASTSRTCKSPVVHFGHYARGNIAEAKARRAPSRTWLLAPFSGKPKGIFQ</sequence>
<organism evidence="2">
    <name type="scientific">Trichuris suis</name>
    <name type="common">pig whipworm</name>
    <dbReference type="NCBI Taxonomy" id="68888"/>
    <lineage>
        <taxon>Eukaryota</taxon>
        <taxon>Metazoa</taxon>
        <taxon>Ecdysozoa</taxon>
        <taxon>Nematoda</taxon>
        <taxon>Enoplea</taxon>
        <taxon>Dorylaimia</taxon>
        <taxon>Trichinellida</taxon>
        <taxon>Trichuridae</taxon>
        <taxon>Trichuris</taxon>
    </lineage>
</organism>
<feature type="region of interest" description="Disordered" evidence="1">
    <location>
        <begin position="1"/>
        <end position="21"/>
    </location>
</feature>
<gene>
    <name evidence="2" type="ORF">M514_17042</name>
</gene>
<dbReference type="EMBL" id="KL367485">
    <property type="protein sequence ID" value="KFD70920.1"/>
    <property type="molecule type" value="Genomic_DNA"/>
</dbReference>
<reference evidence="2" key="1">
    <citation type="journal article" date="2014" name="Nat. Genet.">
        <title>Genome and transcriptome of the porcine whipworm Trichuris suis.</title>
        <authorList>
            <person name="Jex A.R."/>
            <person name="Nejsum P."/>
            <person name="Schwarz E.M."/>
            <person name="Hu L."/>
            <person name="Young N.D."/>
            <person name="Hall R.S."/>
            <person name="Korhonen P.K."/>
            <person name="Liao S."/>
            <person name="Thamsborg S."/>
            <person name="Xia J."/>
            <person name="Xu P."/>
            <person name="Wang S."/>
            <person name="Scheerlinck J.P."/>
            <person name="Hofmann A."/>
            <person name="Sternberg P.W."/>
            <person name="Wang J."/>
            <person name="Gasser R.B."/>
        </authorList>
    </citation>
    <scope>NUCLEOTIDE SEQUENCE [LARGE SCALE GENOMIC DNA]</scope>
    <source>
        <strain evidence="2">DCEP-RM93F</strain>
    </source>
</reference>
<evidence type="ECO:0000313" key="2">
    <source>
        <dbReference type="EMBL" id="KFD70920.1"/>
    </source>
</evidence>
<dbReference type="AlphaFoldDB" id="A0A085NN74"/>
<evidence type="ECO:0000256" key="1">
    <source>
        <dbReference type="SAM" id="MobiDB-lite"/>
    </source>
</evidence>
<name>A0A085NN74_9BILA</name>
<protein>
    <submittedName>
        <fullName evidence="2">Uncharacterized protein</fullName>
    </submittedName>
</protein>
<dbReference type="Proteomes" id="UP000030758">
    <property type="component" value="Unassembled WGS sequence"/>
</dbReference>